<feature type="compositionally biased region" description="Polar residues" evidence="1">
    <location>
        <begin position="23"/>
        <end position="40"/>
    </location>
</feature>
<feature type="region of interest" description="Disordered" evidence="1">
    <location>
        <begin position="1"/>
        <end position="181"/>
    </location>
</feature>
<dbReference type="EMBL" id="JAPQKI010000010">
    <property type="protein sequence ID" value="KAJ5085151.1"/>
    <property type="molecule type" value="Genomic_DNA"/>
</dbReference>
<dbReference type="Proteomes" id="UP001149074">
    <property type="component" value="Unassembled WGS sequence"/>
</dbReference>
<gene>
    <name evidence="2" type="ORF">N7532_009922</name>
</gene>
<dbReference type="RefSeq" id="XP_056469829.1">
    <property type="nucleotide sequence ID" value="XM_056622413.1"/>
</dbReference>
<dbReference type="GeneID" id="81361392"/>
<comment type="caution">
    <text evidence="2">The sequence shown here is derived from an EMBL/GenBank/DDBJ whole genome shotgun (WGS) entry which is preliminary data.</text>
</comment>
<proteinExistence type="predicted"/>
<feature type="compositionally biased region" description="Basic and acidic residues" evidence="1">
    <location>
        <begin position="169"/>
        <end position="181"/>
    </location>
</feature>
<protein>
    <submittedName>
        <fullName evidence="2">Uncharacterized protein</fullName>
    </submittedName>
</protein>
<name>A0A9W9ENX7_9EURO</name>
<dbReference type="AlphaFoldDB" id="A0A9W9ENX7"/>
<feature type="compositionally biased region" description="Basic and acidic residues" evidence="1">
    <location>
        <begin position="139"/>
        <end position="155"/>
    </location>
</feature>
<evidence type="ECO:0000313" key="3">
    <source>
        <dbReference type="Proteomes" id="UP001149074"/>
    </source>
</evidence>
<organism evidence="2 3">
    <name type="scientific">Penicillium argentinense</name>
    <dbReference type="NCBI Taxonomy" id="1131581"/>
    <lineage>
        <taxon>Eukaryota</taxon>
        <taxon>Fungi</taxon>
        <taxon>Dikarya</taxon>
        <taxon>Ascomycota</taxon>
        <taxon>Pezizomycotina</taxon>
        <taxon>Eurotiomycetes</taxon>
        <taxon>Eurotiomycetidae</taxon>
        <taxon>Eurotiales</taxon>
        <taxon>Aspergillaceae</taxon>
        <taxon>Penicillium</taxon>
    </lineage>
</organism>
<feature type="compositionally biased region" description="Low complexity" evidence="1">
    <location>
        <begin position="114"/>
        <end position="128"/>
    </location>
</feature>
<keyword evidence="3" id="KW-1185">Reference proteome</keyword>
<accession>A0A9W9ENX7</accession>
<evidence type="ECO:0000256" key="1">
    <source>
        <dbReference type="SAM" id="MobiDB-lite"/>
    </source>
</evidence>
<feature type="compositionally biased region" description="Low complexity" evidence="1">
    <location>
        <begin position="8"/>
        <end position="22"/>
    </location>
</feature>
<reference evidence="2" key="2">
    <citation type="journal article" date="2023" name="IMA Fungus">
        <title>Comparative genomic study of the Penicillium genus elucidates a diverse pangenome and 15 lateral gene transfer events.</title>
        <authorList>
            <person name="Petersen C."/>
            <person name="Sorensen T."/>
            <person name="Nielsen M.R."/>
            <person name="Sondergaard T.E."/>
            <person name="Sorensen J.L."/>
            <person name="Fitzpatrick D.A."/>
            <person name="Frisvad J.C."/>
            <person name="Nielsen K.L."/>
        </authorList>
    </citation>
    <scope>NUCLEOTIDE SEQUENCE</scope>
    <source>
        <strain evidence="2">IBT 30761</strain>
    </source>
</reference>
<feature type="compositionally biased region" description="Basic and acidic residues" evidence="1">
    <location>
        <begin position="59"/>
        <end position="78"/>
    </location>
</feature>
<evidence type="ECO:0000313" key="2">
    <source>
        <dbReference type="EMBL" id="KAJ5085151.1"/>
    </source>
</evidence>
<dbReference type="OrthoDB" id="4509376at2759"/>
<sequence>METRHRAAQPAQPPKQEAYAQASNPVSHTPQEQRAPQQQVRHYGDATPSIKRSAQSKPSSDEARAHLAKEHEQERREMQNAPDVDLEYGVEQQPSEGDIAEAVGRKGMGRHRAQAGAHAGPVGSAAGPGYSGYGQEDDLAAHMDRKREQHDRLLGERVGQSPAQPDYEVAEREAVRQRKLKQNENVDVEEAVKEATGDRVVGN</sequence>
<reference evidence="2" key="1">
    <citation type="submission" date="2022-11" db="EMBL/GenBank/DDBJ databases">
        <authorList>
            <person name="Petersen C."/>
        </authorList>
    </citation>
    <scope>NUCLEOTIDE SEQUENCE</scope>
    <source>
        <strain evidence="2">IBT 30761</strain>
    </source>
</reference>